<dbReference type="EC" id="3.1.-.-" evidence="9"/>
<dbReference type="InterPro" id="IPR021127">
    <property type="entry name" value="CRISPR_associated_Cas2"/>
</dbReference>
<reference evidence="11" key="1">
    <citation type="submission" date="2017-01" db="EMBL/GenBank/DDBJ databases">
        <authorList>
            <person name="Wolfgang W.J."/>
            <person name="Cole J."/>
            <person name="Wroblewski D."/>
            <person name="Mcginnis J."/>
            <person name="Musser K.A."/>
        </authorList>
    </citation>
    <scope>NUCLEOTIDE SEQUENCE [LARGE SCALE GENOMIC DNA]</scope>
    <source>
        <strain evidence="11">DSM 19151</strain>
    </source>
</reference>
<dbReference type="Gene3D" id="3.30.70.240">
    <property type="match status" value="1"/>
</dbReference>
<comment type="function">
    <text evidence="9">CRISPR (clustered regularly interspaced short palindromic repeat), is an adaptive immune system that provides protection against mobile genetic elements (viruses, transposable elements and conjugative plasmids). CRISPR clusters contain sequences complementary to antecedent mobile elements and target invading nucleic acids. CRISPR clusters are transcribed and processed into CRISPR RNA (crRNA). Functions as a ssRNA-specific endoribonuclease. Involved in the integration of spacer DNA into the CRISPR cassette.</text>
</comment>
<keyword evidence="8 9" id="KW-0051">Antiviral defense</keyword>
<evidence type="ECO:0000256" key="3">
    <source>
        <dbReference type="ARBA" id="ARBA00022722"/>
    </source>
</evidence>
<dbReference type="AlphaFoldDB" id="A0A1X3DG70"/>
<keyword evidence="11" id="KW-1185">Reference proteome</keyword>
<dbReference type="GO" id="GO:0016787">
    <property type="term" value="F:hydrolase activity"/>
    <property type="evidence" value="ECO:0007669"/>
    <property type="project" value="UniProtKB-KW"/>
</dbReference>
<dbReference type="CDD" id="cd09725">
    <property type="entry name" value="Cas2_I_II_III"/>
    <property type="match status" value="1"/>
</dbReference>
<evidence type="ECO:0000256" key="1">
    <source>
        <dbReference type="ARBA" id="ARBA00001946"/>
    </source>
</evidence>
<comment type="subunit">
    <text evidence="9">Homodimer, forms a heterotetramer with a Cas1 homodimer.</text>
</comment>
<gene>
    <name evidence="9" type="primary">cas2</name>
    <name evidence="10" type="ORF">BWD09_00720</name>
</gene>
<keyword evidence="4 9" id="KW-0479">Metal-binding</keyword>
<dbReference type="STRING" id="194197.BWD09_00720"/>
<dbReference type="GO" id="GO:0004521">
    <property type="term" value="F:RNA endonuclease activity"/>
    <property type="evidence" value="ECO:0007669"/>
    <property type="project" value="InterPro"/>
</dbReference>
<dbReference type="HAMAP" id="MF_01471">
    <property type="entry name" value="Cas2"/>
    <property type="match status" value="1"/>
</dbReference>
<protein>
    <recommendedName>
        <fullName evidence="9">CRISPR-associated endoribonuclease Cas2</fullName>
        <ecNumber evidence="9">3.1.-.-</ecNumber>
    </recommendedName>
</protein>
<dbReference type="GO" id="GO:0046872">
    <property type="term" value="F:metal ion binding"/>
    <property type="evidence" value="ECO:0007669"/>
    <property type="project" value="UniProtKB-UniRule"/>
</dbReference>
<comment type="cofactor">
    <cofactor evidence="1 9">
        <name>Mg(2+)</name>
        <dbReference type="ChEBI" id="CHEBI:18420"/>
    </cofactor>
</comment>
<keyword evidence="7 9" id="KW-0460">Magnesium</keyword>
<keyword evidence="3 9" id="KW-0540">Nuclease</keyword>
<proteinExistence type="inferred from homology"/>
<dbReference type="NCBIfam" id="TIGR01573">
    <property type="entry name" value="cas2"/>
    <property type="match status" value="1"/>
</dbReference>
<dbReference type="Proteomes" id="UP000193118">
    <property type="component" value="Unassembled WGS sequence"/>
</dbReference>
<evidence type="ECO:0000256" key="4">
    <source>
        <dbReference type="ARBA" id="ARBA00022723"/>
    </source>
</evidence>
<dbReference type="SUPFAM" id="SSF143430">
    <property type="entry name" value="TTP0101/SSO1404-like"/>
    <property type="match status" value="1"/>
</dbReference>
<dbReference type="InterPro" id="IPR019199">
    <property type="entry name" value="Virulence_VapD/CRISPR_Cas2"/>
</dbReference>
<dbReference type="GO" id="GO:0043571">
    <property type="term" value="P:maintenance of CRISPR repeat elements"/>
    <property type="evidence" value="ECO:0007669"/>
    <property type="project" value="UniProtKB-UniRule"/>
</dbReference>
<comment type="similarity">
    <text evidence="2 9">Belongs to the CRISPR-associated endoribonuclease Cas2 protein family.</text>
</comment>
<evidence type="ECO:0000313" key="11">
    <source>
        <dbReference type="Proteomes" id="UP000193118"/>
    </source>
</evidence>
<sequence>MRWLIAYDIADTARLQRAYRILCNHALPLQNSVFLLAGSAEDYRQCLDELLPKLHSKQDDLRIYPLPGGGFSRSLGKDGMPEGVYLALPE</sequence>
<evidence type="ECO:0000313" key="10">
    <source>
        <dbReference type="EMBL" id="OSI18928.1"/>
    </source>
</evidence>
<keyword evidence="5 9" id="KW-0255">Endonuclease</keyword>
<evidence type="ECO:0000256" key="9">
    <source>
        <dbReference type="HAMAP-Rule" id="MF_01471"/>
    </source>
</evidence>
<evidence type="ECO:0000256" key="2">
    <source>
        <dbReference type="ARBA" id="ARBA00009959"/>
    </source>
</evidence>
<dbReference type="GO" id="GO:0051607">
    <property type="term" value="P:defense response to virus"/>
    <property type="evidence" value="ECO:0007669"/>
    <property type="project" value="UniProtKB-UniRule"/>
</dbReference>
<accession>A0A1X3DG70</accession>
<dbReference type="EMBL" id="MTBO01000001">
    <property type="protein sequence ID" value="OSI18928.1"/>
    <property type="molecule type" value="Genomic_DNA"/>
</dbReference>
<evidence type="ECO:0000256" key="5">
    <source>
        <dbReference type="ARBA" id="ARBA00022759"/>
    </source>
</evidence>
<name>A0A1X3DG70_9NEIS</name>
<evidence type="ECO:0000256" key="7">
    <source>
        <dbReference type="ARBA" id="ARBA00022842"/>
    </source>
</evidence>
<dbReference type="Pfam" id="PF09827">
    <property type="entry name" value="CRISPR_Cas2"/>
    <property type="match status" value="1"/>
</dbReference>
<evidence type="ECO:0000256" key="8">
    <source>
        <dbReference type="ARBA" id="ARBA00023118"/>
    </source>
</evidence>
<organism evidence="10 11">
    <name type="scientific">Neisseria dentiae</name>
    <dbReference type="NCBI Taxonomy" id="194197"/>
    <lineage>
        <taxon>Bacteria</taxon>
        <taxon>Pseudomonadati</taxon>
        <taxon>Pseudomonadota</taxon>
        <taxon>Betaproteobacteria</taxon>
        <taxon>Neisseriales</taxon>
        <taxon>Neisseriaceae</taxon>
        <taxon>Neisseria</taxon>
    </lineage>
</organism>
<feature type="binding site" evidence="9">
    <location>
        <position position="8"/>
    </location>
    <ligand>
        <name>Mg(2+)</name>
        <dbReference type="ChEBI" id="CHEBI:18420"/>
        <note>catalytic</note>
    </ligand>
</feature>
<evidence type="ECO:0000256" key="6">
    <source>
        <dbReference type="ARBA" id="ARBA00022801"/>
    </source>
</evidence>
<keyword evidence="6 9" id="KW-0378">Hydrolase</keyword>
<comment type="caution">
    <text evidence="10">The sequence shown here is derived from an EMBL/GenBank/DDBJ whole genome shotgun (WGS) entry which is preliminary data.</text>
</comment>